<accession>A0ABQ3Z7X3</accession>
<evidence type="ECO:0000256" key="1">
    <source>
        <dbReference type="SAM" id="Phobius"/>
    </source>
</evidence>
<keyword evidence="1" id="KW-1133">Transmembrane helix</keyword>
<organism evidence="2 3">
    <name type="scientific">Paractinoplanes durhamensis</name>
    <dbReference type="NCBI Taxonomy" id="113563"/>
    <lineage>
        <taxon>Bacteria</taxon>
        <taxon>Bacillati</taxon>
        <taxon>Actinomycetota</taxon>
        <taxon>Actinomycetes</taxon>
        <taxon>Micromonosporales</taxon>
        <taxon>Micromonosporaceae</taxon>
        <taxon>Paractinoplanes</taxon>
    </lineage>
</organism>
<keyword evidence="3" id="KW-1185">Reference proteome</keyword>
<comment type="caution">
    <text evidence="2">The sequence shown here is derived from an EMBL/GenBank/DDBJ whole genome shotgun (WGS) entry which is preliminary data.</text>
</comment>
<dbReference type="EMBL" id="BOML01000058">
    <property type="protein sequence ID" value="GIE05899.1"/>
    <property type="molecule type" value="Genomic_DNA"/>
</dbReference>
<evidence type="ECO:0000313" key="3">
    <source>
        <dbReference type="Proteomes" id="UP000637628"/>
    </source>
</evidence>
<dbReference type="RefSeq" id="WP_203733771.1">
    <property type="nucleotide sequence ID" value="NZ_BAAATX010000027.1"/>
</dbReference>
<proteinExistence type="predicted"/>
<keyword evidence="1" id="KW-0812">Transmembrane</keyword>
<feature type="transmembrane region" description="Helical" evidence="1">
    <location>
        <begin position="288"/>
        <end position="315"/>
    </location>
</feature>
<evidence type="ECO:0008006" key="4">
    <source>
        <dbReference type="Google" id="ProtNLM"/>
    </source>
</evidence>
<feature type="transmembrane region" description="Helical" evidence="1">
    <location>
        <begin position="327"/>
        <end position="345"/>
    </location>
</feature>
<gene>
    <name evidence="2" type="ORF">Adu01nite_72490</name>
</gene>
<keyword evidence="1" id="KW-0472">Membrane</keyword>
<sequence length="346" mass="35278">MNCTNCGSPLERPTAYCGTCGMEVFAAGPEAARNLHAEPHLVPLEFSAPAYAMYAPAPGVFGTPRPYGPSGGLPFGTAPIFSPPSAVAVADAPPSAVAVAEAPPGDLSVEVPLSDFLPENVPVSPAPAGMPLDLVPVSPPPSGLPFNPAGILFDDARVSPPAAWFTVDDSPISPPPAGLTFDNAPLSPPPAGITLDVPPDWPPFGSPMPGPPSPETLADLELVEFGLARLGLEHDGGGVAVLEHAPPLDPFADQQTLEFPAIQVEEPEPAEAMALVETAPAVKEATDVLSIVGFVLAAVAVLFFPTGVIAVAWGFLAERRGERLGTMAINVAAGCTVVGVVLHALS</sequence>
<protein>
    <recommendedName>
        <fullName evidence="4">Zinc ribbon domain-containing protein</fullName>
    </recommendedName>
</protein>
<evidence type="ECO:0000313" key="2">
    <source>
        <dbReference type="EMBL" id="GIE05899.1"/>
    </source>
</evidence>
<dbReference type="Proteomes" id="UP000637628">
    <property type="component" value="Unassembled WGS sequence"/>
</dbReference>
<reference evidence="2 3" key="1">
    <citation type="submission" date="2021-01" db="EMBL/GenBank/DDBJ databases">
        <title>Whole genome shotgun sequence of Actinoplanes durhamensis NBRC 14914.</title>
        <authorList>
            <person name="Komaki H."/>
            <person name="Tamura T."/>
        </authorList>
    </citation>
    <scope>NUCLEOTIDE SEQUENCE [LARGE SCALE GENOMIC DNA]</scope>
    <source>
        <strain evidence="2 3">NBRC 14914</strain>
    </source>
</reference>
<name>A0ABQ3Z7X3_9ACTN</name>